<feature type="compositionally biased region" description="Basic and acidic residues" evidence="1">
    <location>
        <begin position="117"/>
        <end position="132"/>
    </location>
</feature>
<dbReference type="Proteomes" id="UP000490939">
    <property type="component" value="Unassembled WGS sequence"/>
</dbReference>
<dbReference type="Proteomes" id="UP000447873">
    <property type="component" value="Unassembled WGS sequence"/>
</dbReference>
<evidence type="ECO:0000313" key="6">
    <source>
        <dbReference type="Proteomes" id="UP000490939"/>
    </source>
</evidence>
<dbReference type="EMBL" id="WNWQ01000305">
    <property type="protein sequence ID" value="KAE9971069.1"/>
    <property type="molecule type" value="Genomic_DNA"/>
</dbReference>
<feature type="compositionally biased region" description="Low complexity" evidence="1">
    <location>
        <begin position="233"/>
        <end position="248"/>
    </location>
</feature>
<name>A0A8H3VNS9_VENIN</name>
<feature type="compositionally biased region" description="Basic and acidic residues" evidence="1">
    <location>
        <begin position="182"/>
        <end position="207"/>
    </location>
</feature>
<dbReference type="EMBL" id="WNWS01000474">
    <property type="protein sequence ID" value="KAE9967140.1"/>
    <property type="molecule type" value="Genomic_DNA"/>
</dbReference>
<keyword evidence="6" id="KW-1185">Reference proteome</keyword>
<evidence type="ECO:0000313" key="2">
    <source>
        <dbReference type="EMBL" id="KAE9967140.1"/>
    </source>
</evidence>
<sequence>MASNTATSPTEPTKVASNERDLRMSENCEIIWGTQFQFDFGLEKTDNGKHVIYIRRIHVNGGELLLLSGVHEDNESAWDEVDMKLIKMTEFVREKKEDEQKLAKGVAEKKAAEDRERVRQVAEKKENKRQVEEWPELGSGMVSTRNSRKQATIVGNSFGLGDTAPQTNSRNGFGVRYPAPETRPRIDSSSKDDGLKGYESRNYDRSDYGSSRNYGRRDYQSSSYGRNEDRSRNVSGSSYGSRVSVSSVTDGTEDGKKPEMSQDERLALWGRIGERRRLD</sequence>
<protein>
    <submittedName>
        <fullName evidence="4">Uncharacterized protein</fullName>
    </submittedName>
</protein>
<feature type="region of interest" description="Disordered" evidence="1">
    <location>
        <begin position="117"/>
        <end position="279"/>
    </location>
</feature>
<feature type="region of interest" description="Disordered" evidence="1">
    <location>
        <begin position="1"/>
        <end position="20"/>
    </location>
</feature>
<evidence type="ECO:0000313" key="3">
    <source>
        <dbReference type="EMBL" id="KAE9971069.1"/>
    </source>
</evidence>
<gene>
    <name evidence="3" type="ORF">BLS_004636</name>
    <name evidence="4" type="ORF">EG327_000908</name>
    <name evidence="2" type="ORF">EG328_008402</name>
</gene>
<reference evidence="4 6" key="1">
    <citation type="submission" date="2019-07" db="EMBL/GenBank/DDBJ databases">
        <title>Venturia inaequalis Genome Resource.</title>
        <authorList>
            <person name="Lichtner F.J."/>
        </authorList>
    </citation>
    <scope>NUCLEOTIDE SEQUENCE [LARGE SCALE GENOMIC DNA]</scope>
    <source>
        <strain evidence="2 5">120213</strain>
        <strain evidence="3">Bline_iso_100314</strain>
        <strain evidence="4 6">DMI_063113</strain>
    </source>
</reference>
<evidence type="ECO:0000313" key="4">
    <source>
        <dbReference type="EMBL" id="KAE9990817.1"/>
    </source>
</evidence>
<accession>A0A8H3VNS9</accession>
<comment type="caution">
    <text evidence="4">The sequence shown here is derived from an EMBL/GenBank/DDBJ whole genome shotgun (WGS) entry which is preliminary data.</text>
</comment>
<dbReference type="Proteomes" id="UP000433883">
    <property type="component" value="Unassembled WGS sequence"/>
</dbReference>
<dbReference type="AlphaFoldDB" id="A0A8H3VNS9"/>
<evidence type="ECO:0000313" key="5">
    <source>
        <dbReference type="Proteomes" id="UP000447873"/>
    </source>
</evidence>
<feature type="compositionally biased region" description="Polar residues" evidence="1">
    <location>
        <begin position="141"/>
        <end position="155"/>
    </location>
</feature>
<feature type="compositionally biased region" description="Basic and acidic residues" evidence="1">
    <location>
        <begin position="253"/>
        <end position="279"/>
    </location>
</feature>
<organism evidence="4 6">
    <name type="scientific">Venturia inaequalis</name>
    <name type="common">Apple scab fungus</name>
    <dbReference type="NCBI Taxonomy" id="5025"/>
    <lineage>
        <taxon>Eukaryota</taxon>
        <taxon>Fungi</taxon>
        <taxon>Dikarya</taxon>
        <taxon>Ascomycota</taxon>
        <taxon>Pezizomycotina</taxon>
        <taxon>Dothideomycetes</taxon>
        <taxon>Pleosporomycetidae</taxon>
        <taxon>Venturiales</taxon>
        <taxon>Venturiaceae</taxon>
        <taxon>Venturia</taxon>
    </lineage>
</organism>
<dbReference type="EMBL" id="WNWR01000120">
    <property type="protein sequence ID" value="KAE9990817.1"/>
    <property type="molecule type" value="Genomic_DNA"/>
</dbReference>
<feature type="compositionally biased region" description="Polar residues" evidence="1">
    <location>
        <begin position="1"/>
        <end position="11"/>
    </location>
</feature>
<proteinExistence type="predicted"/>
<evidence type="ECO:0000256" key="1">
    <source>
        <dbReference type="SAM" id="MobiDB-lite"/>
    </source>
</evidence>